<dbReference type="Proteomes" id="UP000239936">
    <property type="component" value="Unassembled WGS sequence"/>
</dbReference>
<proteinExistence type="predicted"/>
<gene>
    <name evidence="2" type="ORF">CXB77_10270</name>
</gene>
<comment type="caution">
    <text evidence="2">The sequence shown here is derived from an EMBL/GenBank/DDBJ whole genome shotgun (WGS) entry which is preliminary data.</text>
</comment>
<evidence type="ECO:0000313" key="2">
    <source>
        <dbReference type="EMBL" id="PQJ96177.1"/>
    </source>
</evidence>
<dbReference type="AlphaFoldDB" id="A0A2S7XR20"/>
<dbReference type="EMBL" id="PPGH01000035">
    <property type="protein sequence ID" value="PQJ96177.1"/>
    <property type="molecule type" value="Genomic_DNA"/>
</dbReference>
<organism evidence="2 3">
    <name type="scientific">Chromatium okenii</name>
    <dbReference type="NCBI Taxonomy" id="61644"/>
    <lineage>
        <taxon>Bacteria</taxon>
        <taxon>Pseudomonadati</taxon>
        <taxon>Pseudomonadota</taxon>
        <taxon>Gammaproteobacteria</taxon>
        <taxon>Chromatiales</taxon>
        <taxon>Chromatiaceae</taxon>
        <taxon>Chromatium</taxon>
    </lineage>
</organism>
<keyword evidence="3" id="KW-1185">Reference proteome</keyword>
<accession>A0A2S7XR20</accession>
<dbReference type="OrthoDB" id="7066954at2"/>
<sequence>MIKPIYLLTLLLIILTQDLIADDVFIPNMRSRPKEVETQPTVSWHELTMPSPPLPNNTDLIELTINRVESPFRYFIDSKHLLVSDDAVVRYTLVIESRSGSRNLSYEGIRCTPQGQYKVFAYGVNDQFIALNEATWQPISDSSSERYRSELWQFYFCTKSEFKPRQKSDILRLLKAESR</sequence>
<feature type="domain" description="CNP1-like uncharacterised" evidence="1">
    <location>
        <begin position="43"/>
        <end position="175"/>
    </location>
</feature>
<dbReference type="InterPro" id="IPR014861">
    <property type="entry name" value="CNP1-like_dom"/>
</dbReference>
<evidence type="ECO:0000259" key="1">
    <source>
        <dbReference type="Pfam" id="PF08750"/>
    </source>
</evidence>
<name>A0A2S7XR20_9GAMM</name>
<dbReference type="Pfam" id="PF08750">
    <property type="entry name" value="CNP1"/>
    <property type="match status" value="1"/>
</dbReference>
<evidence type="ECO:0000313" key="3">
    <source>
        <dbReference type="Proteomes" id="UP000239936"/>
    </source>
</evidence>
<protein>
    <recommendedName>
        <fullName evidence="1">CNP1-like uncharacterized domain-containing protein</fullName>
    </recommendedName>
</protein>
<reference evidence="2 3" key="1">
    <citation type="submission" date="2018-01" db="EMBL/GenBank/DDBJ databases">
        <title>The complete genome sequence of Chromatium okenii LaCa, a purple sulfur bacterium with a turbulent life.</title>
        <authorList>
            <person name="Luedin S.M."/>
            <person name="Liechti N."/>
            <person name="Storelli N."/>
            <person name="Danza F."/>
            <person name="Wittwer M."/>
            <person name="Pothier J.F."/>
            <person name="Tonolla M.A."/>
        </authorList>
    </citation>
    <scope>NUCLEOTIDE SEQUENCE [LARGE SCALE GENOMIC DNA]</scope>
    <source>
        <strain evidence="2 3">LaCa</strain>
    </source>
</reference>